<dbReference type="EMBL" id="CAIIXF020000007">
    <property type="protein sequence ID" value="CAH1790335.1"/>
    <property type="molecule type" value="Genomic_DNA"/>
</dbReference>
<feature type="domain" description="DUF7164" evidence="1">
    <location>
        <begin position="88"/>
        <end position="251"/>
    </location>
</feature>
<organism evidence="2 3">
    <name type="scientific">Owenia fusiformis</name>
    <name type="common">Polychaete worm</name>
    <dbReference type="NCBI Taxonomy" id="6347"/>
    <lineage>
        <taxon>Eukaryota</taxon>
        <taxon>Metazoa</taxon>
        <taxon>Spiralia</taxon>
        <taxon>Lophotrochozoa</taxon>
        <taxon>Annelida</taxon>
        <taxon>Polychaeta</taxon>
        <taxon>Sedentaria</taxon>
        <taxon>Canalipalpata</taxon>
        <taxon>Sabellida</taxon>
        <taxon>Oweniida</taxon>
        <taxon>Oweniidae</taxon>
        <taxon>Owenia</taxon>
    </lineage>
</organism>
<evidence type="ECO:0000313" key="3">
    <source>
        <dbReference type="Proteomes" id="UP000749559"/>
    </source>
</evidence>
<gene>
    <name evidence="2" type="ORF">OFUS_LOCUS15549</name>
</gene>
<sequence length="348" mass="39856">MPVKIFNGMNCGYILLGFILSSSLWISLAPINWKRKVGLNCEKTLESNLTSGDTHVEHLKIVETLRKSNNPITEKVPSRNISGKDKPSLHNALLMYVDSGDQHIIQFTVFLYASWKYVMMHKYLKQNIAIDNAEHVPDMIFDLLVYCHPEICKFLPLDCLPVIMDKYLENVPNCWYIPSDRVQNHEGYPPDYCYINTFTFLIDANFGQIANRYDWIMRTDTDVFISPAILGWLSKYPLITGIGGYGVPFSEGLGGLFNVSEDGEWPYWWRQVSTMYGSELAINHIIPNLTEDHKAVGYMDLASSDNVTSVMKAPHIHCWQGPEEFDKLEFTAKIVGHIQGDVRKLWLH</sequence>
<comment type="caution">
    <text evidence="2">The sequence shown here is derived from an EMBL/GenBank/DDBJ whole genome shotgun (WGS) entry which is preliminary data.</text>
</comment>
<dbReference type="InterPro" id="IPR055588">
    <property type="entry name" value="DUF7164"/>
</dbReference>
<dbReference type="Proteomes" id="UP000749559">
    <property type="component" value="Unassembled WGS sequence"/>
</dbReference>
<name>A0A8J1UWA4_OWEFU</name>
<evidence type="ECO:0000313" key="2">
    <source>
        <dbReference type="EMBL" id="CAH1790335.1"/>
    </source>
</evidence>
<reference evidence="2" key="1">
    <citation type="submission" date="2022-03" db="EMBL/GenBank/DDBJ databases">
        <authorList>
            <person name="Martin C."/>
        </authorList>
    </citation>
    <scope>NUCLEOTIDE SEQUENCE</scope>
</reference>
<keyword evidence="3" id="KW-1185">Reference proteome</keyword>
<protein>
    <recommendedName>
        <fullName evidence="1">DUF7164 domain-containing protein</fullName>
    </recommendedName>
</protein>
<feature type="domain" description="DUF7164" evidence="1">
    <location>
        <begin position="256"/>
        <end position="337"/>
    </location>
</feature>
<dbReference type="Pfam" id="PF23741">
    <property type="entry name" value="DUF7164"/>
    <property type="match status" value="2"/>
</dbReference>
<evidence type="ECO:0000259" key="1">
    <source>
        <dbReference type="Pfam" id="PF23741"/>
    </source>
</evidence>
<dbReference type="AlphaFoldDB" id="A0A8J1UWA4"/>
<proteinExistence type="predicted"/>
<dbReference type="OrthoDB" id="330499at2759"/>
<accession>A0A8J1UWA4</accession>